<keyword evidence="2" id="KW-1185">Reference proteome</keyword>
<proteinExistence type="predicted"/>
<dbReference type="Proteomes" id="UP000321409">
    <property type="component" value="Unassembled WGS sequence"/>
</dbReference>
<name>A0ABQ0XGE6_9LACO</name>
<reference evidence="1 2" key="1">
    <citation type="submission" date="2019-07" db="EMBL/GenBank/DDBJ databases">
        <title>Whole genome shotgun sequence of Lactobacillus diolivorans NBRC 107869.</title>
        <authorList>
            <person name="Hosoyama A."/>
            <person name="Uohara A."/>
            <person name="Ohji S."/>
            <person name="Ichikawa N."/>
        </authorList>
    </citation>
    <scope>NUCLEOTIDE SEQUENCE [LARGE SCALE GENOMIC DNA]</scope>
    <source>
        <strain evidence="1 2">NBRC 107869</strain>
    </source>
</reference>
<evidence type="ECO:0000313" key="1">
    <source>
        <dbReference type="EMBL" id="GEP22440.1"/>
    </source>
</evidence>
<accession>A0ABQ0XGE6</accession>
<dbReference type="EMBL" id="BKAB01000001">
    <property type="protein sequence ID" value="GEP22440.1"/>
    <property type="molecule type" value="Genomic_DNA"/>
</dbReference>
<gene>
    <name evidence="1" type="ORF">LDI01_00330</name>
</gene>
<evidence type="ECO:0000313" key="2">
    <source>
        <dbReference type="Proteomes" id="UP000321409"/>
    </source>
</evidence>
<organism evidence="1 2">
    <name type="scientific">Lentilactobacillus diolivorans</name>
    <dbReference type="NCBI Taxonomy" id="179838"/>
    <lineage>
        <taxon>Bacteria</taxon>
        <taxon>Bacillati</taxon>
        <taxon>Bacillota</taxon>
        <taxon>Bacilli</taxon>
        <taxon>Lactobacillales</taxon>
        <taxon>Lactobacillaceae</taxon>
        <taxon>Lentilactobacillus</taxon>
    </lineage>
</organism>
<sequence>MTNSPFSINNQSKLIEKGFLFEIGFMKFILEVELIVISAVNNGRFRKGWLKIIVIKITSIQKTVYWALIKI</sequence>
<comment type="caution">
    <text evidence="1">The sequence shown here is derived from an EMBL/GenBank/DDBJ whole genome shotgun (WGS) entry which is preliminary data.</text>
</comment>
<protein>
    <submittedName>
        <fullName evidence="1">Uncharacterized protein</fullName>
    </submittedName>
</protein>